<proteinExistence type="predicted"/>
<dbReference type="EMBL" id="CM004401">
    <property type="protein sequence ID" value="OAY27695.1"/>
    <property type="molecule type" value="Genomic_DNA"/>
</dbReference>
<name>A0A2C9UC07_MANES</name>
<sequence length="109" mass="12706">MSDADLDEFEEKCVRIIQLCIADNIVNNVIDEDSAMDIWEKLEKLYMSKSLFNKLYLKCKLYQLKMVEGGNLVEHLNEFNRILNQLAKVDVKIKKKDKALLFLGSLHDL</sequence>
<dbReference type="Pfam" id="PF14223">
    <property type="entry name" value="Retrotran_gag_2"/>
    <property type="match status" value="1"/>
</dbReference>
<evidence type="ECO:0008006" key="2">
    <source>
        <dbReference type="Google" id="ProtNLM"/>
    </source>
</evidence>
<reference evidence="1" key="1">
    <citation type="submission" date="2016-02" db="EMBL/GenBank/DDBJ databases">
        <title>WGS assembly of Manihot esculenta.</title>
        <authorList>
            <person name="Bredeson J.V."/>
            <person name="Prochnik S.E."/>
            <person name="Lyons J.B."/>
            <person name="Schmutz J."/>
            <person name="Grimwood J."/>
            <person name="Vrebalov J."/>
            <person name="Bart R.S."/>
            <person name="Amuge T."/>
            <person name="Ferguson M.E."/>
            <person name="Green R."/>
            <person name="Putnam N."/>
            <person name="Stites J."/>
            <person name="Rounsley S."/>
            <person name="Rokhsar D.S."/>
        </authorList>
    </citation>
    <scope>NUCLEOTIDE SEQUENCE [LARGE SCALE GENOMIC DNA]</scope>
    <source>
        <tissue evidence="1">Leaf</tissue>
    </source>
</reference>
<evidence type="ECO:0000313" key="1">
    <source>
        <dbReference type="EMBL" id="OAY27695.1"/>
    </source>
</evidence>
<gene>
    <name evidence="1" type="ORF">MANES_15G008200</name>
</gene>
<accession>A0A2C9UC07</accession>
<dbReference type="AlphaFoldDB" id="A0A2C9UC07"/>
<organism evidence="1">
    <name type="scientific">Manihot esculenta</name>
    <name type="common">Cassava</name>
    <name type="synonym">Jatropha manihot</name>
    <dbReference type="NCBI Taxonomy" id="3983"/>
    <lineage>
        <taxon>Eukaryota</taxon>
        <taxon>Viridiplantae</taxon>
        <taxon>Streptophyta</taxon>
        <taxon>Embryophyta</taxon>
        <taxon>Tracheophyta</taxon>
        <taxon>Spermatophyta</taxon>
        <taxon>Magnoliopsida</taxon>
        <taxon>eudicotyledons</taxon>
        <taxon>Gunneridae</taxon>
        <taxon>Pentapetalae</taxon>
        <taxon>rosids</taxon>
        <taxon>fabids</taxon>
        <taxon>Malpighiales</taxon>
        <taxon>Euphorbiaceae</taxon>
        <taxon>Crotonoideae</taxon>
        <taxon>Manihoteae</taxon>
        <taxon>Manihot</taxon>
    </lineage>
</organism>
<protein>
    <recommendedName>
        <fullName evidence="2">Reverse transcriptase Ty1/copia-type domain-containing protein</fullName>
    </recommendedName>
</protein>